<gene>
    <name evidence="1" type="ORF">S03H2_42903</name>
</gene>
<feature type="non-terminal residue" evidence="1">
    <location>
        <position position="1"/>
    </location>
</feature>
<proteinExistence type="predicted"/>
<comment type="caution">
    <text evidence="1">The sequence shown here is derived from an EMBL/GenBank/DDBJ whole genome shotgun (WGS) entry which is preliminary data.</text>
</comment>
<name>X1J8Q6_9ZZZZ</name>
<organism evidence="1">
    <name type="scientific">marine sediment metagenome</name>
    <dbReference type="NCBI Taxonomy" id="412755"/>
    <lineage>
        <taxon>unclassified sequences</taxon>
        <taxon>metagenomes</taxon>
        <taxon>ecological metagenomes</taxon>
    </lineage>
</organism>
<evidence type="ECO:0000313" key="1">
    <source>
        <dbReference type="EMBL" id="GAH66143.1"/>
    </source>
</evidence>
<reference evidence="1" key="1">
    <citation type="journal article" date="2014" name="Front. Microbiol.">
        <title>High frequency of phylogenetically diverse reductive dehalogenase-homologous genes in deep subseafloor sedimentary metagenomes.</title>
        <authorList>
            <person name="Kawai M."/>
            <person name="Futagami T."/>
            <person name="Toyoda A."/>
            <person name="Takaki Y."/>
            <person name="Nishi S."/>
            <person name="Hori S."/>
            <person name="Arai W."/>
            <person name="Tsubouchi T."/>
            <person name="Morono Y."/>
            <person name="Uchiyama I."/>
            <person name="Ito T."/>
            <person name="Fujiyama A."/>
            <person name="Inagaki F."/>
            <person name="Takami H."/>
        </authorList>
    </citation>
    <scope>NUCLEOTIDE SEQUENCE</scope>
    <source>
        <strain evidence="1">Expedition CK06-06</strain>
    </source>
</reference>
<protein>
    <submittedName>
        <fullName evidence="1">Uncharacterized protein</fullName>
    </submittedName>
</protein>
<accession>X1J8Q6</accession>
<sequence length="126" mass="14715">RPEFALQFNTADTELDAMLESSRSKYLSPDPDIRRESLEKLWDAWERVKTIEPAPEASVERLLDKATSEAKFREALENEALELTRIGNTFQIRHSETSQIPLESSEHIDYLFHRLFALIQLLLRSR</sequence>
<dbReference type="EMBL" id="BARU01026732">
    <property type="protein sequence ID" value="GAH66143.1"/>
    <property type="molecule type" value="Genomic_DNA"/>
</dbReference>
<dbReference type="AlphaFoldDB" id="X1J8Q6"/>